<gene>
    <name evidence="5" type="ORF">A2008_13920</name>
</gene>
<dbReference type="Proteomes" id="UP000178735">
    <property type="component" value="Unassembled WGS sequence"/>
</dbReference>
<dbReference type="InterPro" id="IPR001845">
    <property type="entry name" value="HTH_ArsR_DNA-bd_dom"/>
</dbReference>
<dbReference type="Pfam" id="PF01022">
    <property type="entry name" value="HTH_5"/>
    <property type="match status" value="1"/>
</dbReference>
<evidence type="ECO:0000256" key="2">
    <source>
        <dbReference type="ARBA" id="ARBA00023125"/>
    </source>
</evidence>
<evidence type="ECO:0000313" key="6">
    <source>
        <dbReference type="Proteomes" id="UP000178735"/>
    </source>
</evidence>
<dbReference type="GO" id="GO:0003700">
    <property type="term" value="F:DNA-binding transcription factor activity"/>
    <property type="evidence" value="ECO:0007669"/>
    <property type="project" value="InterPro"/>
</dbReference>
<dbReference type="GO" id="GO:0003677">
    <property type="term" value="F:DNA binding"/>
    <property type="evidence" value="ECO:0007669"/>
    <property type="project" value="UniProtKB-KW"/>
</dbReference>
<evidence type="ECO:0000256" key="3">
    <source>
        <dbReference type="ARBA" id="ARBA00023163"/>
    </source>
</evidence>
<feature type="domain" description="HTH arsR-type" evidence="4">
    <location>
        <begin position="4"/>
        <end position="98"/>
    </location>
</feature>
<dbReference type="PRINTS" id="PR00778">
    <property type="entry name" value="HTHARSR"/>
</dbReference>
<accession>A0A1F7WSY0</accession>
<dbReference type="STRING" id="1817813.A2008_13920"/>
<keyword evidence="2" id="KW-0238">DNA-binding</keyword>
<dbReference type="SMART" id="SM00418">
    <property type="entry name" value="HTH_ARSR"/>
    <property type="match status" value="1"/>
</dbReference>
<dbReference type="CDD" id="cd00090">
    <property type="entry name" value="HTH_ARSR"/>
    <property type="match status" value="1"/>
</dbReference>
<dbReference type="EMBL" id="MGFH01000100">
    <property type="protein sequence ID" value="OGM05747.1"/>
    <property type="molecule type" value="Genomic_DNA"/>
</dbReference>
<reference evidence="5 6" key="1">
    <citation type="journal article" date="2016" name="Nat. Commun.">
        <title>Thousands of microbial genomes shed light on interconnected biogeochemical processes in an aquifer system.</title>
        <authorList>
            <person name="Anantharaman K."/>
            <person name="Brown C.T."/>
            <person name="Hug L.A."/>
            <person name="Sharon I."/>
            <person name="Castelle C.J."/>
            <person name="Probst A.J."/>
            <person name="Thomas B.C."/>
            <person name="Singh A."/>
            <person name="Wilkins M.J."/>
            <person name="Karaoz U."/>
            <person name="Brodie E.L."/>
            <person name="Williams K.H."/>
            <person name="Hubbard S.S."/>
            <person name="Banfield J.F."/>
        </authorList>
    </citation>
    <scope>NUCLEOTIDE SEQUENCE [LARGE SCALE GENOMIC DNA]</scope>
</reference>
<comment type="caution">
    <text evidence="5">The sequence shown here is derived from an EMBL/GenBank/DDBJ whole genome shotgun (WGS) entry which is preliminary data.</text>
</comment>
<dbReference type="InterPro" id="IPR036390">
    <property type="entry name" value="WH_DNA-bd_sf"/>
</dbReference>
<name>A0A1F7WSY0_9BACT</name>
<dbReference type="NCBIfam" id="NF033788">
    <property type="entry name" value="HTH_metalloreg"/>
    <property type="match status" value="1"/>
</dbReference>
<dbReference type="SUPFAM" id="SSF46785">
    <property type="entry name" value="Winged helix' DNA-binding domain"/>
    <property type="match status" value="1"/>
</dbReference>
<dbReference type="PROSITE" id="PS50987">
    <property type="entry name" value="HTH_ARSR_2"/>
    <property type="match status" value="1"/>
</dbReference>
<dbReference type="Gene3D" id="1.10.10.10">
    <property type="entry name" value="Winged helix-like DNA-binding domain superfamily/Winged helix DNA-binding domain"/>
    <property type="match status" value="1"/>
</dbReference>
<dbReference type="PANTHER" id="PTHR43132:SF6">
    <property type="entry name" value="HTH-TYPE TRANSCRIPTIONAL REPRESSOR CZRA"/>
    <property type="match status" value="1"/>
</dbReference>
<sequence length="98" mass="11450">MADFKKTDFIKVSNCLKAIAHPIRIQIIEHLRKKEMNVTELIKATKVKQANLSQHLSQLRGKEIVNTRKEGNIVFYSLKKHEVTEIIDLMRKYVCKSK</sequence>
<organism evidence="5 6">
    <name type="scientific">Candidatus Wallbacteria bacterium GWC2_49_35</name>
    <dbReference type="NCBI Taxonomy" id="1817813"/>
    <lineage>
        <taxon>Bacteria</taxon>
        <taxon>Candidatus Walliibacteriota</taxon>
    </lineage>
</organism>
<evidence type="ECO:0000256" key="1">
    <source>
        <dbReference type="ARBA" id="ARBA00023015"/>
    </source>
</evidence>
<keyword evidence="3" id="KW-0804">Transcription</keyword>
<dbReference type="InterPro" id="IPR036388">
    <property type="entry name" value="WH-like_DNA-bd_sf"/>
</dbReference>
<dbReference type="InterPro" id="IPR011991">
    <property type="entry name" value="ArsR-like_HTH"/>
</dbReference>
<keyword evidence="1" id="KW-0805">Transcription regulation</keyword>
<dbReference type="AlphaFoldDB" id="A0A1F7WSY0"/>
<dbReference type="PANTHER" id="PTHR43132">
    <property type="entry name" value="ARSENICAL RESISTANCE OPERON REPRESSOR ARSR-RELATED"/>
    <property type="match status" value="1"/>
</dbReference>
<proteinExistence type="predicted"/>
<evidence type="ECO:0000259" key="4">
    <source>
        <dbReference type="PROSITE" id="PS50987"/>
    </source>
</evidence>
<protein>
    <recommendedName>
        <fullName evidence="4">HTH arsR-type domain-containing protein</fullName>
    </recommendedName>
</protein>
<dbReference type="InterPro" id="IPR051011">
    <property type="entry name" value="Metal_resp_trans_reg"/>
</dbReference>
<evidence type="ECO:0000313" key="5">
    <source>
        <dbReference type="EMBL" id="OGM05747.1"/>
    </source>
</evidence>